<feature type="binding site" evidence="7">
    <location>
        <position position="65"/>
    </location>
    <ligand>
        <name>shikimate</name>
        <dbReference type="ChEBI" id="CHEBI:36208"/>
    </ligand>
</feature>
<comment type="function">
    <text evidence="7">Involved in the biosynthesis of the chorismate, which leads to the biosynthesis of aromatic amino acids. Catalyzes the reversible NADPH linked reduction of 3-dehydroshikimate (DHSA) to yield shikimate (SA).</text>
</comment>
<dbReference type="SUPFAM" id="SSF53223">
    <property type="entry name" value="Aminoacid dehydrogenase-like, N-terminal domain"/>
    <property type="match status" value="1"/>
</dbReference>
<dbReference type="Pfam" id="PF18317">
    <property type="entry name" value="SDH_C"/>
    <property type="match status" value="1"/>
</dbReference>
<keyword evidence="6 7" id="KW-0057">Aromatic amino acid biosynthesis</keyword>
<evidence type="ECO:0000256" key="6">
    <source>
        <dbReference type="ARBA" id="ARBA00023141"/>
    </source>
</evidence>
<evidence type="ECO:0000256" key="7">
    <source>
        <dbReference type="HAMAP-Rule" id="MF_00222"/>
    </source>
</evidence>
<comment type="catalytic activity">
    <reaction evidence="7">
        <text>shikimate + NADP(+) = 3-dehydroshikimate + NADPH + H(+)</text>
        <dbReference type="Rhea" id="RHEA:17737"/>
        <dbReference type="ChEBI" id="CHEBI:15378"/>
        <dbReference type="ChEBI" id="CHEBI:16630"/>
        <dbReference type="ChEBI" id="CHEBI:36208"/>
        <dbReference type="ChEBI" id="CHEBI:57783"/>
        <dbReference type="ChEBI" id="CHEBI:58349"/>
        <dbReference type="EC" id="1.1.1.25"/>
    </reaction>
</comment>
<dbReference type="GO" id="GO:0009423">
    <property type="term" value="P:chorismate biosynthetic process"/>
    <property type="evidence" value="ECO:0007669"/>
    <property type="project" value="UniProtKB-UniRule"/>
</dbReference>
<feature type="active site" description="Proton acceptor" evidence="7">
    <location>
        <position position="69"/>
    </location>
</feature>
<feature type="binding site" evidence="7">
    <location>
        <position position="246"/>
    </location>
    <ligand>
        <name>shikimate</name>
        <dbReference type="ChEBI" id="CHEBI:36208"/>
    </ligand>
</feature>
<comment type="subunit">
    <text evidence="7">Homodimer.</text>
</comment>
<dbReference type="Pfam" id="PF08501">
    <property type="entry name" value="Shikimate_dh_N"/>
    <property type="match status" value="1"/>
</dbReference>
<name>A0A1G2A6W9_9BACT</name>
<feature type="domain" description="SDH C-terminal" evidence="9">
    <location>
        <begin position="240"/>
        <end position="267"/>
    </location>
</feature>
<keyword evidence="5 7" id="KW-0560">Oxidoreductase</keyword>
<dbReference type="AlphaFoldDB" id="A0A1G2A6W9"/>
<dbReference type="Gene3D" id="3.40.50.10860">
    <property type="entry name" value="Leucine Dehydrogenase, chain A, domain 1"/>
    <property type="match status" value="1"/>
</dbReference>
<evidence type="ECO:0000313" key="11">
    <source>
        <dbReference type="Proteomes" id="UP000178315"/>
    </source>
</evidence>
<comment type="similarity">
    <text evidence="7">Belongs to the shikimate dehydrogenase family.</text>
</comment>
<dbReference type="InterPro" id="IPR013708">
    <property type="entry name" value="Shikimate_DH-bd_N"/>
</dbReference>
<feature type="binding site" evidence="7">
    <location>
        <position position="216"/>
    </location>
    <ligand>
        <name>NADP(+)</name>
        <dbReference type="ChEBI" id="CHEBI:58349"/>
    </ligand>
</feature>
<feature type="binding site" evidence="7">
    <location>
        <position position="239"/>
    </location>
    <ligand>
        <name>NADP(+)</name>
        <dbReference type="ChEBI" id="CHEBI:58349"/>
    </ligand>
</feature>
<evidence type="ECO:0000256" key="4">
    <source>
        <dbReference type="ARBA" id="ARBA00022857"/>
    </source>
</evidence>
<dbReference type="GO" id="GO:0008652">
    <property type="term" value="P:amino acid biosynthetic process"/>
    <property type="evidence" value="ECO:0007669"/>
    <property type="project" value="UniProtKB-KW"/>
</dbReference>
<comment type="pathway">
    <text evidence="1 7">Metabolic intermediate biosynthesis; chorismate biosynthesis; chorismate from D-erythrose 4-phosphate and phosphoenolpyruvate: step 4/7.</text>
</comment>
<keyword evidence="3 7" id="KW-0028">Amino-acid biosynthesis</keyword>
<evidence type="ECO:0000259" key="9">
    <source>
        <dbReference type="Pfam" id="PF18317"/>
    </source>
</evidence>
<evidence type="ECO:0000256" key="1">
    <source>
        <dbReference type="ARBA" id="ARBA00004871"/>
    </source>
</evidence>
<protein>
    <recommendedName>
        <fullName evidence="2 7">Shikimate dehydrogenase (NADP(+))</fullName>
        <shortName evidence="7">SDH</shortName>
        <ecNumber evidence="2 7">1.1.1.25</ecNumber>
    </recommendedName>
</protein>
<feature type="binding site" evidence="7">
    <location>
        <position position="105"/>
    </location>
    <ligand>
        <name>shikimate</name>
        <dbReference type="ChEBI" id="CHEBI:36208"/>
    </ligand>
</feature>
<comment type="caution">
    <text evidence="10">The sequence shown here is derived from an EMBL/GenBank/DDBJ whole genome shotgun (WGS) entry which is preliminary data.</text>
</comment>
<dbReference type="NCBIfam" id="TIGR00507">
    <property type="entry name" value="aroE"/>
    <property type="match status" value="1"/>
</dbReference>
<dbReference type="PANTHER" id="PTHR21089:SF1">
    <property type="entry name" value="BIFUNCTIONAL 3-DEHYDROQUINATE DEHYDRATASE_SHIKIMATE DEHYDROGENASE, CHLOROPLASTIC"/>
    <property type="match status" value="1"/>
</dbReference>
<dbReference type="InterPro" id="IPR011342">
    <property type="entry name" value="Shikimate_DH"/>
</dbReference>
<feature type="domain" description="Shikimate dehydrogenase substrate binding N-terminal" evidence="8">
    <location>
        <begin position="12"/>
        <end position="92"/>
    </location>
</feature>
<feature type="binding site" evidence="7">
    <location>
        <position position="90"/>
    </location>
    <ligand>
        <name>shikimate</name>
        <dbReference type="ChEBI" id="CHEBI:36208"/>
    </ligand>
</feature>
<dbReference type="CDD" id="cd01065">
    <property type="entry name" value="NAD_bind_Shikimate_DH"/>
    <property type="match status" value="1"/>
</dbReference>
<accession>A0A1G2A6W9</accession>
<dbReference type="Proteomes" id="UP000178315">
    <property type="component" value="Unassembled WGS sequence"/>
</dbReference>
<dbReference type="PANTHER" id="PTHR21089">
    <property type="entry name" value="SHIKIMATE DEHYDROGENASE"/>
    <property type="match status" value="1"/>
</dbReference>
<sequence length="274" mass="30222">MTIDTTTALCGIIGKPILHSLSPAIHNAAAEYHKLNFIFLAFETENPKGAISAMRALPIRELTVTIPYKEVVMKYVDCVEERARELGNINTIINDKGVLKGYNTDIDGVAESLHGIPLKNQSVVIFGSGGVARTIFWYVAKNGGKVYVFGRDKSAGRRLAKSYGGIFETLEDVEKKILNINPRVIINATPVGMGELKDKSLVPTKVLKRGMAIFDAIYNPKETRLLKDAARAGCRVIGGRKMFLLQGARQFELWSGKRAPIRVMERAFDKALSI</sequence>
<feature type="binding site" evidence="7">
    <location>
        <position position="218"/>
    </location>
    <ligand>
        <name>shikimate</name>
        <dbReference type="ChEBI" id="CHEBI:36208"/>
    </ligand>
</feature>
<dbReference type="InterPro" id="IPR022893">
    <property type="entry name" value="Shikimate_DH_fam"/>
</dbReference>
<evidence type="ECO:0000259" key="8">
    <source>
        <dbReference type="Pfam" id="PF08501"/>
    </source>
</evidence>
<dbReference type="UniPathway" id="UPA00053">
    <property type="reaction ID" value="UER00087"/>
</dbReference>
<keyword evidence="4 7" id="KW-0521">NADP</keyword>
<dbReference type="InterPro" id="IPR041121">
    <property type="entry name" value="SDH_C"/>
</dbReference>
<dbReference type="InterPro" id="IPR046346">
    <property type="entry name" value="Aminoacid_DH-like_N_sf"/>
</dbReference>
<reference evidence="10 11" key="1">
    <citation type="journal article" date="2016" name="Nat. Commun.">
        <title>Thousands of microbial genomes shed light on interconnected biogeochemical processes in an aquifer system.</title>
        <authorList>
            <person name="Anantharaman K."/>
            <person name="Brown C.T."/>
            <person name="Hug L.A."/>
            <person name="Sharon I."/>
            <person name="Castelle C.J."/>
            <person name="Probst A.J."/>
            <person name="Thomas B.C."/>
            <person name="Singh A."/>
            <person name="Wilkins M.J."/>
            <person name="Karaoz U."/>
            <person name="Brodie E.L."/>
            <person name="Williams K.H."/>
            <person name="Hubbard S.S."/>
            <person name="Banfield J.F."/>
        </authorList>
    </citation>
    <scope>NUCLEOTIDE SEQUENCE [LARGE SCALE GENOMIC DNA]</scope>
</reference>
<feature type="binding site" evidence="7">
    <location>
        <begin position="20"/>
        <end position="22"/>
    </location>
    <ligand>
        <name>shikimate</name>
        <dbReference type="ChEBI" id="CHEBI:36208"/>
    </ligand>
</feature>
<dbReference type="GO" id="GO:0004764">
    <property type="term" value="F:shikimate 3-dehydrogenase (NADP+) activity"/>
    <property type="evidence" value="ECO:0007669"/>
    <property type="project" value="UniProtKB-UniRule"/>
</dbReference>
<comment type="caution">
    <text evidence="7">Lacks conserved residue(s) required for the propagation of feature annotation.</text>
</comment>
<evidence type="ECO:0000256" key="5">
    <source>
        <dbReference type="ARBA" id="ARBA00023002"/>
    </source>
</evidence>
<dbReference type="Gene3D" id="3.40.50.720">
    <property type="entry name" value="NAD(P)-binding Rossmann-like Domain"/>
    <property type="match status" value="1"/>
</dbReference>
<organism evidence="10 11">
    <name type="scientific">Candidatus Jacksonbacteria bacterium RIFCSPLOWO2_02_FULL_44_20</name>
    <dbReference type="NCBI Taxonomy" id="1798460"/>
    <lineage>
        <taxon>Bacteria</taxon>
        <taxon>Candidatus Jacksoniibacteriota</taxon>
    </lineage>
</organism>
<evidence type="ECO:0000256" key="3">
    <source>
        <dbReference type="ARBA" id="ARBA00022605"/>
    </source>
</evidence>
<dbReference type="EC" id="1.1.1.25" evidence="2 7"/>
<evidence type="ECO:0000256" key="2">
    <source>
        <dbReference type="ARBA" id="ARBA00012962"/>
    </source>
</evidence>
<dbReference type="EMBL" id="MHJU01000027">
    <property type="protein sequence ID" value="OGY72628.1"/>
    <property type="molecule type" value="Genomic_DNA"/>
</dbReference>
<gene>
    <name evidence="7" type="primary">aroE</name>
    <name evidence="10" type="ORF">A3H61_03405</name>
</gene>
<dbReference type="SUPFAM" id="SSF51735">
    <property type="entry name" value="NAD(P)-binding Rossmann-fold domains"/>
    <property type="match status" value="1"/>
</dbReference>
<evidence type="ECO:0000313" key="10">
    <source>
        <dbReference type="EMBL" id="OGY72628.1"/>
    </source>
</evidence>
<feature type="binding site" evidence="7">
    <location>
        <position position="81"/>
    </location>
    <ligand>
        <name>NADP(+)</name>
        <dbReference type="ChEBI" id="CHEBI:58349"/>
    </ligand>
</feature>
<dbReference type="InterPro" id="IPR036291">
    <property type="entry name" value="NAD(P)-bd_dom_sf"/>
</dbReference>
<dbReference type="HAMAP" id="MF_00222">
    <property type="entry name" value="Shikimate_DH_AroE"/>
    <property type="match status" value="1"/>
</dbReference>
<dbReference type="GO" id="GO:0050661">
    <property type="term" value="F:NADP binding"/>
    <property type="evidence" value="ECO:0007669"/>
    <property type="project" value="InterPro"/>
</dbReference>
<dbReference type="GO" id="GO:0019632">
    <property type="term" value="P:shikimate metabolic process"/>
    <property type="evidence" value="ECO:0007669"/>
    <property type="project" value="InterPro"/>
</dbReference>
<proteinExistence type="inferred from homology"/>
<dbReference type="GO" id="GO:0009073">
    <property type="term" value="P:aromatic amino acid family biosynthetic process"/>
    <property type="evidence" value="ECO:0007669"/>
    <property type="project" value="UniProtKB-KW"/>
</dbReference>
<feature type="binding site" evidence="7">
    <location>
        <begin position="127"/>
        <end position="131"/>
    </location>
    <ligand>
        <name>NADP(+)</name>
        <dbReference type="ChEBI" id="CHEBI:58349"/>
    </ligand>
</feature>